<accession>A0ABS7DPU4</accession>
<reference evidence="4 5" key="1">
    <citation type="submission" date="2021-03" db="EMBL/GenBank/DDBJ databases">
        <title>Caproiciproducens sp. nov. isolated from feces of cow.</title>
        <authorList>
            <person name="Choi J.-Y."/>
        </authorList>
    </citation>
    <scope>NUCLEOTIDE SEQUENCE [LARGE SCALE GENOMIC DNA]</scope>
    <source>
        <strain evidence="4 5">AGMB10547</strain>
    </source>
</reference>
<dbReference type="SUPFAM" id="SSF52467">
    <property type="entry name" value="DHS-like NAD/FAD-binding domain"/>
    <property type="match status" value="1"/>
</dbReference>
<dbReference type="RefSeq" id="WP_219965731.1">
    <property type="nucleotide sequence ID" value="NZ_JAGFNZ010000004.1"/>
</dbReference>
<protein>
    <submittedName>
        <fullName evidence="4">Electron transfer flavoprotein subunit alpha/FixB family protein</fullName>
    </submittedName>
</protein>
<dbReference type="InterPro" id="IPR029035">
    <property type="entry name" value="DHS-like_NAD/FAD-binding_dom"/>
</dbReference>
<dbReference type="InterPro" id="IPR014730">
    <property type="entry name" value="ETF_a/b_N"/>
</dbReference>
<evidence type="ECO:0000259" key="3">
    <source>
        <dbReference type="SMART" id="SM00893"/>
    </source>
</evidence>
<organism evidence="4 5">
    <name type="scientific">Caproiciproducens faecalis</name>
    <dbReference type="NCBI Taxonomy" id="2820301"/>
    <lineage>
        <taxon>Bacteria</taxon>
        <taxon>Bacillati</taxon>
        <taxon>Bacillota</taxon>
        <taxon>Clostridia</taxon>
        <taxon>Eubacteriales</taxon>
        <taxon>Acutalibacteraceae</taxon>
        <taxon>Caproiciproducens</taxon>
    </lineage>
</organism>
<comment type="caution">
    <text evidence="4">The sequence shown here is derived from an EMBL/GenBank/DDBJ whole genome shotgun (WGS) entry which is preliminary data.</text>
</comment>
<dbReference type="Pfam" id="PF01012">
    <property type="entry name" value="ETF"/>
    <property type="match status" value="1"/>
</dbReference>
<sequence length="325" mass="34947">MNQDILICLEVNENGLHPSSLELIGKALELTQPCGGNIFGVAFARNTETLSEELRGLPLRKVYVCPACRTFDAQECAAAVVECVRLLDPSVLLIAGTCFGRAMAPRVAVACRTGLTADCTELERTPEGGLIQIRPAFGGDIMARIVTDHTRPQMATVRPGVMQSCARGGNQVPELCVFNIETSGRIDLLDMQPLKLKAGIAEQKILVAAGRGVKRKEDLEMLEHLAELMGGALACSRALVEKGLLPHEKQIGLSGATVSPDLLLTCGISGSVQFQAGVRRAKAIIAINSDPEAKIFDLAHIPILGDLYEIVPKLIDRLEKKESFD</sequence>
<keyword evidence="2" id="KW-0285">Flavoprotein</keyword>
<proteinExistence type="inferred from homology"/>
<evidence type="ECO:0000313" key="4">
    <source>
        <dbReference type="EMBL" id="MBW7573326.1"/>
    </source>
</evidence>
<evidence type="ECO:0000256" key="1">
    <source>
        <dbReference type="ARBA" id="ARBA00005817"/>
    </source>
</evidence>
<dbReference type="Gene3D" id="3.40.50.620">
    <property type="entry name" value="HUPs"/>
    <property type="match status" value="1"/>
</dbReference>
<dbReference type="InterPro" id="IPR001308">
    <property type="entry name" value="ETF_a/FixB"/>
</dbReference>
<dbReference type="Proteomes" id="UP000719942">
    <property type="component" value="Unassembled WGS sequence"/>
</dbReference>
<keyword evidence="5" id="KW-1185">Reference proteome</keyword>
<dbReference type="PANTHER" id="PTHR43153:SF1">
    <property type="entry name" value="ELECTRON TRANSFER FLAVOPROTEIN SUBUNIT ALPHA, MITOCHONDRIAL"/>
    <property type="match status" value="1"/>
</dbReference>
<dbReference type="PANTHER" id="PTHR43153">
    <property type="entry name" value="ELECTRON TRANSFER FLAVOPROTEIN ALPHA"/>
    <property type="match status" value="1"/>
</dbReference>
<dbReference type="SUPFAM" id="SSF52402">
    <property type="entry name" value="Adenine nucleotide alpha hydrolases-like"/>
    <property type="match status" value="1"/>
</dbReference>
<dbReference type="EMBL" id="JAGFNZ010000004">
    <property type="protein sequence ID" value="MBW7573326.1"/>
    <property type="molecule type" value="Genomic_DNA"/>
</dbReference>
<evidence type="ECO:0000313" key="5">
    <source>
        <dbReference type="Proteomes" id="UP000719942"/>
    </source>
</evidence>
<dbReference type="InterPro" id="IPR033947">
    <property type="entry name" value="ETF_alpha_N"/>
</dbReference>
<feature type="domain" description="Electron transfer flavoprotein alpha/beta-subunit N-terminal" evidence="3">
    <location>
        <begin position="5"/>
        <end position="198"/>
    </location>
</feature>
<dbReference type="PIRSF" id="PIRSF000089">
    <property type="entry name" value="Electra_flavoP_a"/>
    <property type="match status" value="1"/>
</dbReference>
<dbReference type="InterPro" id="IPR014731">
    <property type="entry name" value="ETF_asu_C"/>
</dbReference>
<gene>
    <name evidence="4" type="ORF">J5W02_10950</name>
</gene>
<dbReference type="InterPro" id="IPR014729">
    <property type="entry name" value="Rossmann-like_a/b/a_fold"/>
</dbReference>
<dbReference type="Gene3D" id="3.40.50.1220">
    <property type="entry name" value="TPP-binding domain"/>
    <property type="match status" value="1"/>
</dbReference>
<evidence type="ECO:0000256" key="2">
    <source>
        <dbReference type="ARBA" id="ARBA00022630"/>
    </source>
</evidence>
<name>A0ABS7DPU4_9FIRM</name>
<dbReference type="Pfam" id="PF00766">
    <property type="entry name" value="ETF_alpha"/>
    <property type="match status" value="1"/>
</dbReference>
<dbReference type="CDD" id="cd01715">
    <property type="entry name" value="ETF_alpha"/>
    <property type="match status" value="1"/>
</dbReference>
<dbReference type="SMART" id="SM00893">
    <property type="entry name" value="ETF"/>
    <property type="match status" value="1"/>
</dbReference>
<comment type="similarity">
    <text evidence="1">Belongs to the ETF alpha-subunit/FixB family.</text>
</comment>